<evidence type="ECO:0000313" key="5">
    <source>
        <dbReference type="Proteomes" id="UP000264071"/>
    </source>
</evidence>
<evidence type="ECO:0000313" key="4">
    <source>
        <dbReference type="EMBL" id="HCT57100.1"/>
    </source>
</evidence>
<dbReference type="SUPFAM" id="SSF49478">
    <property type="entry name" value="Cna protein B-type domain"/>
    <property type="match status" value="1"/>
</dbReference>
<protein>
    <recommendedName>
        <fullName evidence="3">TonB-dependent receptor plug domain-containing protein</fullName>
    </recommendedName>
</protein>
<dbReference type="Gene3D" id="2.60.40.1120">
    <property type="entry name" value="Carboxypeptidase-like, regulatory domain"/>
    <property type="match status" value="1"/>
</dbReference>
<evidence type="ECO:0000256" key="1">
    <source>
        <dbReference type="PROSITE-ProRule" id="PRU01360"/>
    </source>
</evidence>
<reference evidence="4 5" key="1">
    <citation type="journal article" date="2018" name="Nat. Biotechnol.">
        <title>A standardized bacterial taxonomy based on genome phylogeny substantially revises the tree of life.</title>
        <authorList>
            <person name="Parks D.H."/>
            <person name="Chuvochina M."/>
            <person name="Waite D.W."/>
            <person name="Rinke C."/>
            <person name="Skarshewski A."/>
            <person name="Chaumeil P.A."/>
            <person name="Hugenholtz P."/>
        </authorList>
    </citation>
    <scope>NUCLEOTIDE SEQUENCE [LARGE SCALE GENOMIC DNA]</scope>
    <source>
        <strain evidence="4">UBA8844</strain>
    </source>
</reference>
<organism evidence="4 5">
    <name type="scientific">Gemmatimonas aurantiaca</name>
    <dbReference type="NCBI Taxonomy" id="173480"/>
    <lineage>
        <taxon>Bacteria</taxon>
        <taxon>Pseudomonadati</taxon>
        <taxon>Gemmatimonadota</taxon>
        <taxon>Gemmatimonadia</taxon>
        <taxon>Gemmatimonadales</taxon>
        <taxon>Gemmatimonadaceae</taxon>
        <taxon>Gemmatimonas</taxon>
    </lineage>
</organism>
<evidence type="ECO:0000259" key="3">
    <source>
        <dbReference type="Pfam" id="PF07715"/>
    </source>
</evidence>
<keyword evidence="1" id="KW-0813">Transport</keyword>
<keyword evidence="1" id="KW-1134">Transmembrane beta strand</keyword>
<evidence type="ECO:0000256" key="2">
    <source>
        <dbReference type="SAM" id="SignalP"/>
    </source>
</evidence>
<dbReference type="InterPro" id="IPR012910">
    <property type="entry name" value="Plug_dom"/>
</dbReference>
<dbReference type="EMBL" id="DPIY01000006">
    <property type="protein sequence ID" value="HCT57100.1"/>
    <property type="molecule type" value="Genomic_DNA"/>
</dbReference>
<dbReference type="SUPFAM" id="SSF56935">
    <property type="entry name" value="Porins"/>
    <property type="match status" value="1"/>
</dbReference>
<dbReference type="SUPFAM" id="SSF49452">
    <property type="entry name" value="Starch-binding domain-like"/>
    <property type="match status" value="1"/>
</dbReference>
<dbReference type="AlphaFoldDB" id="A0A3D4V7M0"/>
<dbReference type="PROSITE" id="PS52016">
    <property type="entry name" value="TONB_DEPENDENT_REC_3"/>
    <property type="match status" value="1"/>
</dbReference>
<keyword evidence="1" id="KW-0472">Membrane</keyword>
<dbReference type="InterPro" id="IPR013784">
    <property type="entry name" value="Carb-bd-like_fold"/>
</dbReference>
<dbReference type="InterPro" id="IPR037066">
    <property type="entry name" value="Plug_dom_sf"/>
</dbReference>
<proteinExistence type="inferred from homology"/>
<comment type="caution">
    <text evidence="4">The sequence shown here is derived from an EMBL/GenBank/DDBJ whole genome shotgun (WGS) entry which is preliminary data.</text>
</comment>
<keyword evidence="1" id="KW-0812">Transmembrane</keyword>
<feature type="domain" description="TonB-dependent receptor plug" evidence="3">
    <location>
        <begin position="399"/>
        <end position="480"/>
    </location>
</feature>
<dbReference type="GO" id="GO:0009279">
    <property type="term" value="C:cell outer membrane"/>
    <property type="evidence" value="ECO:0007669"/>
    <property type="project" value="UniProtKB-SubCell"/>
</dbReference>
<accession>A0A3D4V7M0</accession>
<keyword evidence="1" id="KW-0998">Cell outer membrane</keyword>
<dbReference type="Gene3D" id="2.170.130.10">
    <property type="entry name" value="TonB-dependent receptor, plug domain"/>
    <property type="match status" value="1"/>
</dbReference>
<feature type="chain" id="PRO_5017701961" description="TonB-dependent receptor plug domain-containing protein" evidence="2">
    <location>
        <begin position="27"/>
        <end position="510"/>
    </location>
</feature>
<comment type="similarity">
    <text evidence="1">Belongs to the TonB-dependent receptor family.</text>
</comment>
<keyword evidence="2" id="KW-0732">Signal</keyword>
<comment type="subcellular location">
    <subcellularLocation>
        <location evidence="1">Cell outer membrane</location>
        <topology evidence="1">Multi-pass membrane protein</topology>
    </subcellularLocation>
</comment>
<dbReference type="Pfam" id="PF07715">
    <property type="entry name" value="Plug"/>
    <property type="match status" value="1"/>
</dbReference>
<sequence length="510" mass="53557">MQTMLTRFLPCVAVAALLLAPGASLGAQVKKPAIPPKTTPVVPPKPVVTAPVATPGGQPVLARVSGVVFDSMAYAPLTEATVQFVLAKDPSKVRSARSDSSGHYAIDSLPVGIYLVGLVHGQMDRFGLDGFALPVNVAEGGEVELPLGLPSPETFRTSKCRDQGPGTPTGVFVGMVRSARGQSLGGPARVRVQYTETTVNAGAMERRRPLRTVEASPTGSFTLCGLPPDALLTTRAYAGTDSSGVVELRVPTSGILIRDMYIGSAERVVTRGASGSTTTLRGEGRLRGIVRDTAGRPLLGARVSMPGNGAEGAATGGGQFQLDSLPGGTWMLEARAVGFQPRRVAVDVMDNGLAMTEISLEAVAPTVDTVRVQADKWSAQMAGFESRRKMGFGHFFDESFLEQRNARTIADVLRQAPGVSINPGQNSRDQVTMRGTSGTGKCIPALFLDGVNTMSTDGVIDNVVNQSDVRAIEVYTGTGSIPIEFQTRNGCGSVVIWTGGRRPPTRSPGR</sequence>
<name>A0A3D4V7M0_9BACT</name>
<dbReference type="InterPro" id="IPR039426">
    <property type="entry name" value="TonB-dep_rcpt-like"/>
</dbReference>
<dbReference type="Proteomes" id="UP000264071">
    <property type="component" value="Unassembled WGS sequence"/>
</dbReference>
<dbReference type="GO" id="GO:0030246">
    <property type="term" value="F:carbohydrate binding"/>
    <property type="evidence" value="ECO:0007669"/>
    <property type="project" value="InterPro"/>
</dbReference>
<dbReference type="Pfam" id="PF13620">
    <property type="entry name" value="CarboxypepD_reg"/>
    <property type="match status" value="1"/>
</dbReference>
<gene>
    <name evidence="4" type="ORF">DGD08_07780</name>
</gene>
<feature type="signal peptide" evidence="2">
    <location>
        <begin position="1"/>
        <end position="26"/>
    </location>
</feature>